<dbReference type="AlphaFoldDB" id="A0A6A5TPG9"/>
<sequence>GDHWYASTSQTVTNHGGSATYSLYKAWTESGADFSLLQSAILRTNVPKPGATSTLISQTIEAGWINYPDQVSQPHLFVYFTTDGYSSNADYKGGWNRDVAGWVQVDTAIYPGVSFSPLSVRGGTQSALKIQWLLHQGNWWLFVLDRWIGYYPATLFGANTDAGRSLQVEASHCYYYGEIYDSHPQLTRTDMGSGNWPEAGFGQSAYIRNMVFTDTGGVDRVYDGSRSVIVSDANRYRLSATWNSGGDWGSHFYLGGPGAGGVI</sequence>
<protein>
    <submittedName>
        <fullName evidence="2">DUF239-domain-containing protein</fullName>
    </submittedName>
</protein>
<dbReference type="OrthoDB" id="1858978at2759"/>
<keyword evidence="3" id="KW-1185">Reference proteome</keyword>
<dbReference type="InterPro" id="IPR004314">
    <property type="entry name" value="Neprosin"/>
</dbReference>
<organism evidence="2 3">
    <name type="scientific">Byssothecium circinans</name>
    <dbReference type="NCBI Taxonomy" id="147558"/>
    <lineage>
        <taxon>Eukaryota</taxon>
        <taxon>Fungi</taxon>
        <taxon>Dikarya</taxon>
        <taxon>Ascomycota</taxon>
        <taxon>Pezizomycotina</taxon>
        <taxon>Dothideomycetes</taxon>
        <taxon>Pleosporomycetidae</taxon>
        <taxon>Pleosporales</taxon>
        <taxon>Massarineae</taxon>
        <taxon>Massarinaceae</taxon>
        <taxon>Byssothecium</taxon>
    </lineage>
</organism>
<name>A0A6A5TPG9_9PLEO</name>
<dbReference type="Proteomes" id="UP000800035">
    <property type="component" value="Unassembled WGS sequence"/>
</dbReference>
<dbReference type="Pfam" id="PF03080">
    <property type="entry name" value="Neprosin"/>
    <property type="match status" value="1"/>
</dbReference>
<dbReference type="EMBL" id="ML977009">
    <property type="protein sequence ID" value="KAF1952706.1"/>
    <property type="molecule type" value="Genomic_DNA"/>
</dbReference>
<reference evidence="2" key="1">
    <citation type="journal article" date="2020" name="Stud. Mycol.">
        <title>101 Dothideomycetes genomes: a test case for predicting lifestyles and emergence of pathogens.</title>
        <authorList>
            <person name="Haridas S."/>
            <person name="Albert R."/>
            <person name="Binder M."/>
            <person name="Bloem J."/>
            <person name="Labutti K."/>
            <person name="Salamov A."/>
            <person name="Andreopoulos B."/>
            <person name="Baker S."/>
            <person name="Barry K."/>
            <person name="Bills G."/>
            <person name="Bluhm B."/>
            <person name="Cannon C."/>
            <person name="Castanera R."/>
            <person name="Culley D."/>
            <person name="Daum C."/>
            <person name="Ezra D."/>
            <person name="Gonzalez J."/>
            <person name="Henrissat B."/>
            <person name="Kuo A."/>
            <person name="Liang C."/>
            <person name="Lipzen A."/>
            <person name="Lutzoni F."/>
            <person name="Magnuson J."/>
            <person name="Mondo S."/>
            <person name="Nolan M."/>
            <person name="Ohm R."/>
            <person name="Pangilinan J."/>
            <person name="Park H.-J."/>
            <person name="Ramirez L."/>
            <person name="Alfaro M."/>
            <person name="Sun H."/>
            <person name="Tritt A."/>
            <person name="Yoshinaga Y."/>
            <person name="Zwiers L.-H."/>
            <person name="Turgeon B."/>
            <person name="Goodwin S."/>
            <person name="Spatafora J."/>
            <person name="Crous P."/>
            <person name="Grigoriev I."/>
        </authorList>
    </citation>
    <scope>NUCLEOTIDE SEQUENCE</scope>
    <source>
        <strain evidence="2">CBS 675.92</strain>
    </source>
</reference>
<evidence type="ECO:0000259" key="1">
    <source>
        <dbReference type="PROSITE" id="PS52045"/>
    </source>
</evidence>
<dbReference type="PANTHER" id="PTHR31589:SF110">
    <property type="entry name" value="PROTEIN, PUTATIVE (DUF239)-RELATED"/>
    <property type="match status" value="1"/>
</dbReference>
<feature type="domain" description="Neprosin PEP catalytic" evidence="1">
    <location>
        <begin position="1"/>
        <end position="263"/>
    </location>
</feature>
<accession>A0A6A5TPG9</accession>
<evidence type="ECO:0000313" key="2">
    <source>
        <dbReference type="EMBL" id="KAF1952706.1"/>
    </source>
</evidence>
<gene>
    <name evidence="2" type="ORF">CC80DRAFT_395651</name>
</gene>
<feature type="non-terminal residue" evidence="2">
    <location>
        <position position="263"/>
    </location>
</feature>
<feature type="non-terminal residue" evidence="2">
    <location>
        <position position="1"/>
    </location>
</feature>
<proteinExistence type="predicted"/>
<evidence type="ECO:0000313" key="3">
    <source>
        <dbReference type="Proteomes" id="UP000800035"/>
    </source>
</evidence>
<dbReference type="PANTHER" id="PTHR31589">
    <property type="entry name" value="PROTEIN, PUTATIVE (DUF239)-RELATED-RELATED"/>
    <property type="match status" value="1"/>
</dbReference>
<dbReference type="InterPro" id="IPR053168">
    <property type="entry name" value="Glutamic_endopeptidase"/>
</dbReference>
<dbReference type="PROSITE" id="PS52045">
    <property type="entry name" value="NEPROSIN_PEP_CD"/>
    <property type="match status" value="1"/>
</dbReference>